<evidence type="ECO:0000256" key="4">
    <source>
        <dbReference type="SAM" id="Coils"/>
    </source>
</evidence>
<proteinExistence type="predicted"/>
<dbReference type="GO" id="GO:0010032">
    <property type="term" value="P:meiotic chromosome condensation"/>
    <property type="evidence" value="ECO:0007669"/>
    <property type="project" value="TreeGrafter"/>
</dbReference>
<dbReference type="GO" id="GO:0051306">
    <property type="term" value="P:mitotic sister chromatid separation"/>
    <property type="evidence" value="ECO:0007669"/>
    <property type="project" value="TreeGrafter"/>
</dbReference>
<evidence type="ECO:0000256" key="2">
    <source>
        <dbReference type="ARBA" id="ARBA00023067"/>
    </source>
</evidence>
<dbReference type="InterPro" id="IPR031739">
    <property type="entry name" value="Ncaph2"/>
</dbReference>
<dbReference type="GO" id="GO:0000796">
    <property type="term" value="C:condensin complex"/>
    <property type="evidence" value="ECO:0007669"/>
    <property type="project" value="TreeGrafter"/>
</dbReference>
<dbReference type="PANTHER" id="PTHR14324:SF3">
    <property type="entry name" value="CONDENSIN-2 COMPLEX SUBUNIT H2"/>
    <property type="match status" value="1"/>
</dbReference>
<dbReference type="InterPro" id="IPR031737">
    <property type="entry name" value="CNDH2_C"/>
</dbReference>
<comment type="caution">
    <text evidence="6">The sequence shown here is derived from an EMBL/GenBank/DDBJ whole genome shotgun (WGS) entry which is preliminary data.</text>
</comment>
<name>A0A9D3XYS6_9SAUR</name>
<evidence type="ECO:0000256" key="1">
    <source>
        <dbReference type="ARBA" id="ARBA00016903"/>
    </source>
</evidence>
<keyword evidence="4" id="KW-0175">Coiled coil</keyword>
<sequence length="266" mass="28550">MADSGSLYDSSEVEKFCGPFRSEGSSTGQIDSFPALYEERAAFDIHSYGDQLVASCGRLGEWHSFASLVAGKPAFEVCRSMLASLQLLYWLPPGSIMVGCGKVALDAAEKAAREAQEAVNRHTNEASSYAAEVCRYEEQERQVEAEIAANEQRLAQIDVEQQALAVLQGEIVTLQDGLRKCTTLVNGLAGKVCVAKRLTEDLLIYEELANILREVVQQVLPLMSPGGEAGTRFLAAGELQGLIGKLESGGSSLRALADAEAAAIEF</sequence>
<keyword evidence="2" id="KW-0226">DNA condensation</keyword>
<evidence type="ECO:0000259" key="5">
    <source>
        <dbReference type="Pfam" id="PF16858"/>
    </source>
</evidence>
<keyword evidence="7" id="KW-1185">Reference proteome</keyword>
<dbReference type="Proteomes" id="UP000827986">
    <property type="component" value="Unassembled WGS sequence"/>
</dbReference>
<dbReference type="GO" id="GO:0003682">
    <property type="term" value="F:chromatin binding"/>
    <property type="evidence" value="ECO:0007669"/>
    <property type="project" value="TreeGrafter"/>
</dbReference>
<dbReference type="Pfam" id="PF16858">
    <property type="entry name" value="CNDH2_C"/>
    <property type="match status" value="1"/>
</dbReference>
<evidence type="ECO:0000313" key="7">
    <source>
        <dbReference type="Proteomes" id="UP000827986"/>
    </source>
</evidence>
<dbReference type="EMBL" id="JAHDVG010000350">
    <property type="protein sequence ID" value="KAH1187896.1"/>
    <property type="molecule type" value="Genomic_DNA"/>
</dbReference>
<feature type="coiled-coil region" evidence="4">
    <location>
        <begin position="105"/>
        <end position="132"/>
    </location>
</feature>
<feature type="domain" description="Condensin-2 complex subunit H2 C-terminal" evidence="5">
    <location>
        <begin position="38"/>
        <end position="87"/>
    </location>
</feature>
<reference evidence="6" key="1">
    <citation type="submission" date="2021-09" db="EMBL/GenBank/DDBJ databases">
        <title>The genome of Mauremys mutica provides insights into the evolution of semi-aquatic lifestyle.</title>
        <authorList>
            <person name="Gong S."/>
            <person name="Gao Y."/>
        </authorList>
    </citation>
    <scope>NUCLEOTIDE SEQUENCE</scope>
    <source>
        <strain evidence="6">MM-2020</strain>
        <tissue evidence="6">Muscle</tissue>
    </source>
</reference>
<gene>
    <name evidence="6" type="ORF">KIL84_009483</name>
</gene>
<protein>
    <recommendedName>
        <fullName evidence="1">Condensin-2 complex subunit H2</fullName>
    </recommendedName>
    <alternativeName>
        <fullName evidence="3">Non-SMC condensin II complex subunit H2</fullName>
    </alternativeName>
</protein>
<organism evidence="6 7">
    <name type="scientific">Mauremys mutica</name>
    <name type="common">yellowpond turtle</name>
    <dbReference type="NCBI Taxonomy" id="74926"/>
    <lineage>
        <taxon>Eukaryota</taxon>
        <taxon>Metazoa</taxon>
        <taxon>Chordata</taxon>
        <taxon>Craniata</taxon>
        <taxon>Vertebrata</taxon>
        <taxon>Euteleostomi</taxon>
        <taxon>Archelosauria</taxon>
        <taxon>Testudinata</taxon>
        <taxon>Testudines</taxon>
        <taxon>Cryptodira</taxon>
        <taxon>Durocryptodira</taxon>
        <taxon>Testudinoidea</taxon>
        <taxon>Geoemydidae</taxon>
        <taxon>Geoemydinae</taxon>
        <taxon>Mauremys</taxon>
    </lineage>
</organism>
<evidence type="ECO:0000256" key="3">
    <source>
        <dbReference type="ARBA" id="ARBA00030479"/>
    </source>
</evidence>
<dbReference type="GO" id="GO:0005634">
    <property type="term" value="C:nucleus"/>
    <property type="evidence" value="ECO:0007669"/>
    <property type="project" value="TreeGrafter"/>
</dbReference>
<dbReference type="PANTHER" id="PTHR14324">
    <property type="entry name" value="CONDENSIN-2 COMPLEX SUBUNIT H2"/>
    <property type="match status" value="1"/>
</dbReference>
<evidence type="ECO:0000313" key="6">
    <source>
        <dbReference type="EMBL" id="KAH1187896.1"/>
    </source>
</evidence>
<dbReference type="AlphaFoldDB" id="A0A9D3XYS6"/>
<accession>A0A9D3XYS6</accession>